<dbReference type="InterPro" id="IPR051103">
    <property type="entry name" value="Plant_metabolite_P450s"/>
</dbReference>
<name>A0A0C9QUX6_9CONI</name>
<evidence type="ECO:0000313" key="11">
    <source>
        <dbReference type="EMBL" id="JAG88460.1"/>
    </source>
</evidence>
<feature type="binding site" description="axial binding residue" evidence="8">
    <location>
        <position position="429"/>
    </location>
    <ligand>
        <name>heme</name>
        <dbReference type="ChEBI" id="CHEBI:30413"/>
    </ligand>
    <ligandPart>
        <name>Fe</name>
        <dbReference type="ChEBI" id="CHEBI:18248"/>
    </ligandPart>
</feature>
<evidence type="ECO:0000256" key="8">
    <source>
        <dbReference type="PIRSR" id="PIRSR602401-1"/>
    </source>
</evidence>
<keyword evidence="7 10" id="KW-0472">Membrane</keyword>
<dbReference type="AlphaFoldDB" id="A0A0C9QUX6"/>
<keyword evidence="5 10" id="KW-1133">Transmembrane helix</keyword>
<evidence type="ECO:0000256" key="5">
    <source>
        <dbReference type="ARBA" id="ARBA00022989"/>
    </source>
</evidence>
<dbReference type="InterPro" id="IPR002401">
    <property type="entry name" value="Cyt_P450_E_grp-I"/>
</dbReference>
<evidence type="ECO:0000256" key="1">
    <source>
        <dbReference type="ARBA" id="ARBA00004167"/>
    </source>
</evidence>
<dbReference type="InterPro" id="IPR001128">
    <property type="entry name" value="Cyt_P450"/>
</dbReference>
<evidence type="ECO:0000256" key="4">
    <source>
        <dbReference type="ARBA" id="ARBA00022723"/>
    </source>
</evidence>
<sequence>METSVMDIARELVMLIILLLPCWFLLFKRIKKDPRSLPPGPPYWWLVGNIFHLKFFSRNNSFQCVMHKLEATYGPIFTLRSGSTPFIVVMGAQETREGLVEKGHVFDRRPPSAGPTTIGSTPHGPLWRTLRKNLATEIFQPVRLKAFRPGRERAVEGLVDRLRQEAAKNAGAVVKLSENIRVTVFGILIYMCFGVEMDVGKLWDFQEVMAAMLERSRLLALDYHACPLLDFFQSEKEGNEIFAQGGGLFVRLVQKRRRMLAEGTANGTAYVDTLMALQLSEAELLGLCAEFVHAGLHSTSLTIQFAVAILMKHPHVQDKLYEEVKNADAEGESLAKMAYLNAVVMETLRTHMPGYFTLPYAVTRSCTLAGYDIPEKAVVYFYLESMTKDARLWKEPSDFVPERFLGAEVDVTGTKEMKMIPFGSGRRMCPGFGVGMLHLRLIVTRLVQAFEWKCLEGETVDLSERNGFQKVMAKPLRSLGSPLKALIEERP</sequence>
<proteinExistence type="inferred from homology"/>
<dbReference type="InterPro" id="IPR036396">
    <property type="entry name" value="Cyt_P450_sf"/>
</dbReference>
<evidence type="ECO:0000256" key="9">
    <source>
        <dbReference type="RuleBase" id="RU000461"/>
    </source>
</evidence>
<dbReference type="PROSITE" id="PS00086">
    <property type="entry name" value="CYTOCHROME_P450"/>
    <property type="match status" value="1"/>
</dbReference>
<dbReference type="Pfam" id="PF00067">
    <property type="entry name" value="p450"/>
    <property type="match status" value="1"/>
</dbReference>
<dbReference type="InterPro" id="IPR017972">
    <property type="entry name" value="Cyt_P450_CS"/>
</dbReference>
<keyword evidence="9" id="KW-0503">Monooxygenase</keyword>
<comment type="similarity">
    <text evidence="9">Belongs to the cytochrome P450 family.</text>
</comment>
<keyword evidence="8 9" id="KW-0349">Heme</keyword>
<evidence type="ECO:0000256" key="3">
    <source>
        <dbReference type="ARBA" id="ARBA00022692"/>
    </source>
</evidence>
<dbReference type="GO" id="GO:0042617">
    <property type="term" value="P:paclitaxel biosynthetic process"/>
    <property type="evidence" value="ECO:0007669"/>
    <property type="project" value="UniProtKB-UniPathway"/>
</dbReference>
<organism evidence="11">
    <name type="scientific">Wollemia nobilis</name>
    <dbReference type="NCBI Taxonomy" id="56998"/>
    <lineage>
        <taxon>Eukaryota</taxon>
        <taxon>Viridiplantae</taxon>
        <taxon>Streptophyta</taxon>
        <taxon>Embryophyta</taxon>
        <taxon>Tracheophyta</taxon>
        <taxon>Spermatophyta</taxon>
        <taxon>Pinopsida</taxon>
        <taxon>Pinidae</taxon>
        <taxon>Conifers II</taxon>
        <taxon>Araucariales</taxon>
        <taxon>Araucariaceae</taxon>
        <taxon>Wollemia</taxon>
    </lineage>
</organism>
<dbReference type="GO" id="GO:0020037">
    <property type="term" value="F:heme binding"/>
    <property type="evidence" value="ECO:0007669"/>
    <property type="project" value="InterPro"/>
</dbReference>
<feature type="transmembrane region" description="Helical" evidence="10">
    <location>
        <begin position="12"/>
        <end position="27"/>
    </location>
</feature>
<comment type="cofactor">
    <cofactor evidence="8">
        <name>heme</name>
        <dbReference type="ChEBI" id="CHEBI:30413"/>
    </cofactor>
</comment>
<dbReference type="Gene3D" id="1.10.630.10">
    <property type="entry name" value="Cytochrome P450"/>
    <property type="match status" value="1"/>
</dbReference>
<reference evidence="11" key="1">
    <citation type="submission" date="2015-02" db="EMBL/GenBank/DDBJ databases">
        <title>A transcriptome of Wollemia nobilis - a relic of Gondwana.</title>
        <authorList>
            <person name="Chia J.Y."/>
            <person name="Leong Y.S."/>
            <person name="Abdul Karim S."/>
            <person name="Wan Azmi N."/>
            <person name="Hercus R."/>
            <person name="Croft L."/>
        </authorList>
    </citation>
    <scope>NUCLEOTIDE SEQUENCE</scope>
    <source>
        <strain evidence="11">MaeBrown</strain>
        <tissue evidence="11">Leaf</tissue>
    </source>
</reference>
<dbReference type="UniPathway" id="UPA00842"/>
<dbReference type="GO" id="GO:0016709">
    <property type="term" value="F:oxidoreductase activity, acting on paired donors, with incorporation or reduction of molecular oxygen, NAD(P)H as one donor, and incorporation of one atom of oxygen"/>
    <property type="evidence" value="ECO:0007669"/>
    <property type="project" value="TreeGrafter"/>
</dbReference>
<dbReference type="PANTHER" id="PTHR24298:SF800">
    <property type="entry name" value="CYTOCHROME P450 89A2-RELATED"/>
    <property type="match status" value="1"/>
</dbReference>
<accession>A0A0C9QUX6</accession>
<keyword evidence="3 10" id="KW-0812">Transmembrane</keyword>
<dbReference type="EMBL" id="GCHU01007745">
    <property type="protein sequence ID" value="JAG88460.1"/>
    <property type="molecule type" value="Transcribed_RNA"/>
</dbReference>
<evidence type="ECO:0000256" key="6">
    <source>
        <dbReference type="ARBA" id="ARBA00023059"/>
    </source>
</evidence>
<evidence type="ECO:0000256" key="10">
    <source>
        <dbReference type="SAM" id="Phobius"/>
    </source>
</evidence>
<dbReference type="SUPFAM" id="SSF48264">
    <property type="entry name" value="Cytochrome P450"/>
    <property type="match status" value="1"/>
</dbReference>
<evidence type="ECO:0000256" key="2">
    <source>
        <dbReference type="ARBA" id="ARBA00005122"/>
    </source>
</evidence>
<dbReference type="PANTHER" id="PTHR24298">
    <property type="entry name" value="FLAVONOID 3'-MONOOXYGENASE-RELATED"/>
    <property type="match status" value="1"/>
</dbReference>
<dbReference type="PRINTS" id="PR00463">
    <property type="entry name" value="EP450I"/>
</dbReference>
<comment type="pathway">
    <text evidence="2">Alkaloid biosynthesis; taxol biosynthesis.</text>
</comment>
<keyword evidence="9" id="KW-0560">Oxidoreductase</keyword>
<dbReference type="GO" id="GO:0005506">
    <property type="term" value="F:iron ion binding"/>
    <property type="evidence" value="ECO:0007669"/>
    <property type="project" value="InterPro"/>
</dbReference>
<keyword evidence="8 9" id="KW-0408">Iron</keyword>
<keyword evidence="6" id="KW-0876">Taxol biosynthesis</keyword>
<protein>
    <submittedName>
        <fullName evidence="11">TSA: Wollemia nobilis Ref_Wollemi_Transcript_7794_1699 transcribed RNA sequence</fullName>
    </submittedName>
</protein>
<evidence type="ECO:0000256" key="7">
    <source>
        <dbReference type="ARBA" id="ARBA00023136"/>
    </source>
</evidence>
<keyword evidence="4 8" id="KW-0479">Metal-binding</keyword>
<dbReference type="GO" id="GO:0016020">
    <property type="term" value="C:membrane"/>
    <property type="evidence" value="ECO:0007669"/>
    <property type="project" value="UniProtKB-SubCell"/>
</dbReference>
<comment type="subcellular location">
    <subcellularLocation>
        <location evidence="1">Membrane</location>
        <topology evidence="1">Single-pass membrane protein</topology>
    </subcellularLocation>
</comment>
<dbReference type="PRINTS" id="PR00385">
    <property type="entry name" value="P450"/>
</dbReference>